<feature type="region of interest" description="Disordered" evidence="1">
    <location>
        <begin position="24"/>
        <end position="44"/>
    </location>
</feature>
<gene>
    <name evidence="2" type="ORF">RRG08_039111</name>
</gene>
<name>A0AAE1BDA9_9GAST</name>
<accession>A0AAE1BDA9</accession>
<dbReference type="AlphaFoldDB" id="A0AAE1BDA9"/>
<sequence length="66" mass="7489">MAENVDTTESGKKRRNTPLKWKRNATKKARVSGEEYTDSEGTHHPARVQTLVNLQMSVHLTSYNCS</sequence>
<dbReference type="Proteomes" id="UP001283361">
    <property type="component" value="Unassembled WGS sequence"/>
</dbReference>
<evidence type="ECO:0000313" key="2">
    <source>
        <dbReference type="EMBL" id="KAK3803157.1"/>
    </source>
</evidence>
<keyword evidence="3" id="KW-1185">Reference proteome</keyword>
<dbReference type="EMBL" id="JAWDGP010000180">
    <property type="protein sequence ID" value="KAK3803157.1"/>
    <property type="molecule type" value="Genomic_DNA"/>
</dbReference>
<comment type="caution">
    <text evidence="2">The sequence shown here is derived from an EMBL/GenBank/DDBJ whole genome shotgun (WGS) entry which is preliminary data.</text>
</comment>
<evidence type="ECO:0000256" key="1">
    <source>
        <dbReference type="SAM" id="MobiDB-lite"/>
    </source>
</evidence>
<proteinExistence type="predicted"/>
<protein>
    <submittedName>
        <fullName evidence="2">Uncharacterized protein</fullName>
    </submittedName>
</protein>
<evidence type="ECO:0000313" key="3">
    <source>
        <dbReference type="Proteomes" id="UP001283361"/>
    </source>
</evidence>
<organism evidence="2 3">
    <name type="scientific">Elysia crispata</name>
    <name type="common">lettuce slug</name>
    <dbReference type="NCBI Taxonomy" id="231223"/>
    <lineage>
        <taxon>Eukaryota</taxon>
        <taxon>Metazoa</taxon>
        <taxon>Spiralia</taxon>
        <taxon>Lophotrochozoa</taxon>
        <taxon>Mollusca</taxon>
        <taxon>Gastropoda</taxon>
        <taxon>Heterobranchia</taxon>
        <taxon>Euthyneura</taxon>
        <taxon>Panpulmonata</taxon>
        <taxon>Sacoglossa</taxon>
        <taxon>Placobranchoidea</taxon>
        <taxon>Plakobranchidae</taxon>
        <taxon>Elysia</taxon>
    </lineage>
</organism>
<reference evidence="2" key="1">
    <citation type="journal article" date="2023" name="G3 (Bethesda)">
        <title>A reference genome for the long-term kleptoplast-retaining sea slug Elysia crispata morphotype clarki.</title>
        <authorList>
            <person name="Eastman K.E."/>
            <person name="Pendleton A.L."/>
            <person name="Shaikh M.A."/>
            <person name="Suttiyut T."/>
            <person name="Ogas R."/>
            <person name="Tomko P."/>
            <person name="Gavelis G."/>
            <person name="Widhalm J.R."/>
            <person name="Wisecaver J.H."/>
        </authorList>
    </citation>
    <scope>NUCLEOTIDE SEQUENCE</scope>
    <source>
        <strain evidence="2">ECLA1</strain>
    </source>
</reference>